<proteinExistence type="predicted"/>
<keyword evidence="6" id="KW-0443">Lipid metabolism</keyword>
<protein>
    <recommendedName>
        <fullName evidence="2">3-hydroxyacyl-[acyl-carrier-protein] dehydratase</fullName>
        <ecNumber evidence="2">4.2.1.59</ecNumber>
    </recommendedName>
</protein>
<evidence type="ECO:0000313" key="11">
    <source>
        <dbReference type="Proteomes" id="UP000230052"/>
    </source>
</evidence>
<keyword evidence="9" id="KW-0812">Transmembrane</keyword>
<dbReference type="Pfam" id="PF07977">
    <property type="entry name" value="FabA"/>
    <property type="match status" value="1"/>
</dbReference>
<dbReference type="GO" id="GO:0005737">
    <property type="term" value="C:cytoplasm"/>
    <property type="evidence" value="ECO:0007669"/>
    <property type="project" value="UniProtKB-SubCell"/>
</dbReference>
<dbReference type="PANTHER" id="PTHR30272">
    <property type="entry name" value="3-HYDROXYACYL-[ACYL-CARRIER-PROTEIN] DEHYDRATASE"/>
    <property type="match status" value="1"/>
</dbReference>
<dbReference type="GO" id="GO:0016020">
    <property type="term" value="C:membrane"/>
    <property type="evidence" value="ECO:0007669"/>
    <property type="project" value="GOC"/>
</dbReference>
<dbReference type="Gene3D" id="3.10.129.10">
    <property type="entry name" value="Hotdog Thioesterase"/>
    <property type="match status" value="1"/>
</dbReference>
<dbReference type="CDD" id="cd01288">
    <property type="entry name" value="FabZ"/>
    <property type="match status" value="1"/>
</dbReference>
<dbReference type="InterPro" id="IPR029069">
    <property type="entry name" value="HotDog_dom_sf"/>
</dbReference>
<keyword evidence="9" id="KW-1133">Transmembrane helix</keyword>
<gene>
    <name evidence="10" type="ORF">COS99_04260</name>
</gene>
<dbReference type="EC" id="4.2.1.59" evidence="2"/>
<evidence type="ECO:0000313" key="10">
    <source>
        <dbReference type="EMBL" id="PIU41662.1"/>
    </source>
</evidence>
<name>A0A2J0KT34_9BACT</name>
<sequence length="145" mass="16345">MKLNIEDIKQILPQREPFLFIDEVLEFEEGKKVVAIKNITGKEDFFKGHFPGNPIMPGVLIIEAMAQAAIILASTILPKEEGKKYIYYLAKSNIRFLKPVFPKAKLKLVVEPLKIISGAGIVKTEAYIEDEIVARGEISFGRKEE</sequence>
<evidence type="ECO:0000256" key="4">
    <source>
        <dbReference type="ARBA" id="ARBA00022516"/>
    </source>
</evidence>
<evidence type="ECO:0000256" key="8">
    <source>
        <dbReference type="ARBA" id="ARBA00025049"/>
    </source>
</evidence>
<evidence type="ECO:0000256" key="1">
    <source>
        <dbReference type="ARBA" id="ARBA00004496"/>
    </source>
</evidence>
<feature type="transmembrane region" description="Helical" evidence="9">
    <location>
        <begin position="55"/>
        <end position="77"/>
    </location>
</feature>
<evidence type="ECO:0000256" key="7">
    <source>
        <dbReference type="ARBA" id="ARBA00023239"/>
    </source>
</evidence>
<keyword evidence="3" id="KW-0963">Cytoplasm</keyword>
<dbReference type="EMBL" id="PEWV01000040">
    <property type="protein sequence ID" value="PIU41662.1"/>
    <property type="molecule type" value="Genomic_DNA"/>
</dbReference>
<organism evidence="10 11">
    <name type="scientific">Candidatus Aquitaenariimonas noxiae</name>
    <dbReference type="NCBI Taxonomy" id="1974741"/>
    <lineage>
        <taxon>Bacteria</taxon>
        <taxon>Pseudomonadati</taxon>
        <taxon>Candidatus Omnitrophota</taxon>
        <taxon>Candidatus Aquitaenariimonas</taxon>
    </lineage>
</organism>
<comment type="function">
    <text evidence="8">Involved in unsaturated fatty acids biosynthesis. Catalyzes the dehydration of short chain beta-hydroxyacyl-ACPs and long chain saturated and unsaturated beta-hydroxyacyl-ACPs.</text>
</comment>
<evidence type="ECO:0000256" key="6">
    <source>
        <dbReference type="ARBA" id="ARBA00023098"/>
    </source>
</evidence>
<evidence type="ECO:0000256" key="2">
    <source>
        <dbReference type="ARBA" id="ARBA00013167"/>
    </source>
</evidence>
<keyword evidence="9" id="KW-0472">Membrane</keyword>
<dbReference type="GO" id="GO:0009245">
    <property type="term" value="P:lipid A biosynthetic process"/>
    <property type="evidence" value="ECO:0007669"/>
    <property type="project" value="UniProtKB-KW"/>
</dbReference>
<dbReference type="GO" id="GO:0019171">
    <property type="term" value="F:(3R)-hydroxyacyl-[acyl-carrier-protein] dehydratase activity"/>
    <property type="evidence" value="ECO:0007669"/>
    <property type="project" value="UniProtKB-EC"/>
</dbReference>
<dbReference type="PANTHER" id="PTHR30272:SF1">
    <property type="entry name" value="3-HYDROXYACYL-[ACYL-CARRIER-PROTEIN] DEHYDRATASE"/>
    <property type="match status" value="1"/>
</dbReference>
<dbReference type="NCBIfam" id="NF000582">
    <property type="entry name" value="PRK00006.1"/>
    <property type="match status" value="1"/>
</dbReference>
<dbReference type="AlphaFoldDB" id="A0A2J0KT34"/>
<evidence type="ECO:0000256" key="5">
    <source>
        <dbReference type="ARBA" id="ARBA00022556"/>
    </source>
</evidence>
<keyword evidence="5" id="KW-0441">Lipid A biosynthesis</keyword>
<comment type="subcellular location">
    <subcellularLocation>
        <location evidence="1">Cytoplasm</location>
    </subcellularLocation>
</comment>
<evidence type="ECO:0000256" key="9">
    <source>
        <dbReference type="SAM" id="Phobius"/>
    </source>
</evidence>
<dbReference type="SUPFAM" id="SSF54637">
    <property type="entry name" value="Thioesterase/thiol ester dehydrase-isomerase"/>
    <property type="match status" value="1"/>
</dbReference>
<dbReference type="Proteomes" id="UP000230052">
    <property type="component" value="Unassembled WGS sequence"/>
</dbReference>
<accession>A0A2J0KT34</accession>
<evidence type="ECO:0000256" key="3">
    <source>
        <dbReference type="ARBA" id="ARBA00022490"/>
    </source>
</evidence>
<comment type="caution">
    <text evidence="10">The sequence shown here is derived from an EMBL/GenBank/DDBJ whole genome shotgun (WGS) entry which is preliminary data.</text>
</comment>
<reference evidence="10 11" key="1">
    <citation type="submission" date="2017-09" db="EMBL/GenBank/DDBJ databases">
        <title>Depth-based differentiation of microbial function through sediment-hosted aquifers and enrichment of novel symbionts in the deep terrestrial subsurface.</title>
        <authorList>
            <person name="Probst A.J."/>
            <person name="Ladd B."/>
            <person name="Jarett J.K."/>
            <person name="Geller-Mcgrath D.E."/>
            <person name="Sieber C.M."/>
            <person name="Emerson J.B."/>
            <person name="Anantharaman K."/>
            <person name="Thomas B.C."/>
            <person name="Malmstrom R."/>
            <person name="Stieglmeier M."/>
            <person name="Klingl A."/>
            <person name="Woyke T."/>
            <person name="Ryan C.M."/>
            <person name="Banfield J.F."/>
        </authorList>
    </citation>
    <scope>NUCLEOTIDE SEQUENCE [LARGE SCALE GENOMIC DNA]</scope>
    <source>
        <strain evidence="10">CG07_land_8_20_14_0_80_42_15</strain>
    </source>
</reference>
<dbReference type="InterPro" id="IPR013114">
    <property type="entry name" value="FabA_FabZ"/>
</dbReference>
<keyword evidence="4" id="KW-0444">Lipid biosynthesis</keyword>
<keyword evidence="7" id="KW-0456">Lyase</keyword>
<dbReference type="FunFam" id="3.10.129.10:FF:000001">
    <property type="entry name" value="3-hydroxyacyl-[acyl-carrier-protein] dehydratase FabZ"/>
    <property type="match status" value="1"/>
</dbReference>